<protein>
    <submittedName>
        <fullName evidence="2">Uncharacterized protein</fullName>
    </submittedName>
</protein>
<feature type="compositionally biased region" description="Basic and acidic residues" evidence="1">
    <location>
        <begin position="110"/>
        <end position="124"/>
    </location>
</feature>
<reference evidence="2 3" key="1">
    <citation type="journal article" date="2018" name="PLoS ONE">
        <title>The draft genome of Kipferlia bialata reveals reductive genome evolution in fornicate parasites.</title>
        <authorList>
            <person name="Tanifuji G."/>
            <person name="Takabayashi S."/>
            <person name="Kume K."/>
            <person name="Takagi M."/>
            <person name="Nakayama T."/>
            <person name="Kamikawa R."/>
            <person name="Inagaki Y."/>
            <person name="Hashimoto T."/>
        </authorList>
    </citation>
    <scope>NUCLEOTIDE SEQUENCE [LARGE SCALE GENOMIC DNA]</scope>
    <source>
        <strain evidence="2">NY0173</strain>
    </source>
</reference>
<feature type="non-terminal residue" evidence="2">
    <location>
        <position position="1"/>
    </location>
</feature>
<evidence type="ECO:0000256" key="1">
    <source>
        <dbReference type="SAM" id="MobiDB-lite"/>
    </source>
</evidence>
<sequence>MRGREIATLEDALSQLRGEGEGERKEREERERERAAAVAGEKEEREKREREREEQKEAALAEKNDEITRLQGVIAAKDAEEQALKQRFLASRAELVERHKVELSSAQSASHEEAAATQTAHEKALSTLERQWTERRAAWQRERDTLSGCIDRWSLEPDQPLLSREDMREAPKPAVALLT</sequence>
<proteinExistence type="predicted"/>
<gene>
    <name evidence="2" type="ORF">KIPB_011481</name>
</gene>
<feature type="compositionally biased region" description="Basic and acidic residues" evidence="1">
    <location>
        <begin position="18"/>
        <end position="60"/>
    </location>
</feature>
<organism evidence="2 3">
    <name type="scientific">Kipferlia bialata</name>
    <dbReference type="NCBI Taxonomy" id="797122"/>
    <lineage>
        <taxon>Eukaryota</taxon>
        <taxon>Metamonada</taxon>
        <taxon>Carpediemonas-like organisms</taxon>
        <taxon>Kipferlia</taxon>
    </lineage>
</organism>
<dbReference type="Proteomes" id="UP000265618">
    <property type="component" value="Unassembled WGS sequence"/>
</dbReference>
<name>A0A9K3D659_9EUKA</name>
<evidence type="ECO:0000313" key="3">
    <source>
        <dbReference type="Proteomes" id="UP000265618"/>
    </source>
</evidence>
<dbReference type="AlphaFoldDB" id="A0A9K3D659"/>
<accession>A0A9K3D659</accession>
<evidence type="ECO:0000313" key="2">
    <source>
        <dbReference type="EMBL" id="GIQ89090.1"/>
    </source>
</evidence>
<feature type="region of interest" description="Disordered" evidence="1">
    <location>
        <begin position="158"/>
        <end position="179"/>
    </location>
</feature>
<dbReference type="EMBL" id="BDIP01004678">
    <property type="protein sequence ID" value="GIQ89090.1"/>
    <property type="molecule type" value="Genomic_DNA"/>
</dbReference>
<feature type="region of interest" description="Disordered" evidence="1">
    <location>
        <begin position="1"/>
        <end position="60"/>
    </location>
</feature>
<keyword evidence="3" id="KW-1185">Reference proteome</keyword>
<feature type="region of interest" description="Disordered" evidence="1">
    <location>
        <begin position="103"/>
        <end position="128"/>
    </location>
</feature>
<comment type="caution">
    <text evidence="2">The sequence shown here is derived from an EMBL/GenBank/DDBJ whole genome shotgun (WGS) entry which is preliminary data.</text>
</comment>